<sequence length="138" mass="15369">MVWNSAQSDVSSFCSTTHSHALSSSYFAHQNGQNYSHLHPIRQLSLTAQDAFVNNPIITSHRCVQNGCRLLLVPVKEVNLFTGNDISTIRISFRDATQDISPALVTNRGRWQLFKRGLVLNGVGQFIYRPTGQVQLGV</sequence>
<dbReference type="AlphaFoldDB" id="A0A3S5AD02"/>
<proteinExistence type="predicted"/>
<comment type="caution">
    <text evidence="1">The sequence shown here is derived from an EMBL/GenBank/DDBJ whole genome shotgun (WGS) entry which is preliminary data.</text>
</comment>
<organism evidence="1 2">
    <name type="scientific">Protopolystoma xenopodis</name>
    <dbReference type="NCBI Taxonomy" id="117903"/>
    <lineage>
        <taxon>Eukaryota</taxon>
        <taxon>Metazoa</taxon>
        <taxon>Spiralia</taxon>
        <taxon>Lophotrochozoa</taxon>
        <taxon>Platyhelminthes</taxon>
        <taxon>Monogenea</taxon>
        <taxon>Polyopisthocotylea</taxon>
        <taxon>Polystomatidea</taxon>
        <taxon>Polystomatidae</taxon>
        <taxon>Protopolystoma</taxon>
    </lineage>
</organism>
<evidence type="ECO:0000313" key="2">
    <source>
        <dbReference type="Proteomes" id="UP000784294"/>
    </source>
</evidence>
<evidence type="ECO:0000313" key="1">
    <source>
        <dbReference type="EMBL" id="VEL26079.1"/>
    </source>
</evidence>
<gene>
    <name evidence="1" type="ORF">PXEA_LOCUS19519</name>
</gene>
<name>A0A3S5AD02_9PLAT</name>
<keyword evidence="2" id="KW-1185">Reference proteome</keyword>
<protein>
    <submittedName>
        <fullName evidence="1">Uncharacterized protein</fullName>
    </submittedName>
</protein>
<accession>A0A3S5AD02</accession>
<dbReference type="Proteomes" id="UP000784294">
    <property type="component" value="Unassembled WGS sequence"/>
</dbReference>
<reference evidence="1" key="1">
    <citation type="submission" date="2018-11" db="EMBL/GenBank/DDBJ databases">
        <authorList>
            <consortium name="Pathogen Informatics"/>
        </authorList>
    </citation>
    <scope>NUCLEOTIDE SEQUENCE</scope>
</reference>
<dbReference type="EMBL" id="CAAALY010077960">
    <property type="protein sequence ID" value="VEL26079.1"/>
    <property type="molecule type" value="Genomic_DNA"/>
</dbReference>